<evidence type="ECO:0000313" key="14">
    <source>
        <dbReference type="EMBL" id="KAJ3119955.1"/>
    </source>
</evidence>
<feature type="compositionally biased region" description="Basic and acidic residues" evidence="12">
    <location>
        <begin position="851"/>
        <end position="866"/>
    </location>
</feature>
<keyword evidence="7 11" id="KW-0067">ATP-binding</keyword>
<comment type="caution">
    <text evidence="14">The sequence shown here is derived from an EMBL/GenBank/DDBJ whole genome shotgun (WGS) entry which is preliminary data.</text>
</comment>
<dbReference type="GO" id="GO:0005524">
    <property type="term" value="F:ATP binding"/>
    <property type="evidence" value="ECO:0007669"/>
    <property type="project" value="UniProtKB-UniRule"/>
</dbReference>
<feature type="compositionally biased region" description="Polar residues" evidence="12">
    <location>
        <begin position="1"/>
        <end position="13"/>
    </location>
</feature>
<evidence type="ECO:0000256" key="2">
    <source>
        <dbReference type="ARBA" id="ARBA00013203"/>
    </source>
</evidence>
<feature type="compositionally biased region" description="Low complexity" evidence="12">
    <location>
        <begin position="254"/>
        <end position="273"/>
    </location>
</feature>
<feature type="region of interest" description="Disordered" evidence="12">
    <location>
        <begin position="1"/>
        <end position="82"/>
    </location>
</feature>
<keyword evidence="4" id="KW-0808">Transferase</keyword>
<feature type="region of interest" description="Disordered" evidence="12">
    <location>
        <begin position="254"/>
        <end position="309"/>
    </location>
</feature>
<dbReference type="PROSITE" id="PS50011">
    <property type="entry name" value="PROTEIN_KINASE_DOM"/>
    <property type="match status" value="1"/>
</dbReference>
<dbReference type="InterPro" id="IPR050494">
    <property type="entry name" value="Ser_Thr_dual-spec_kinase"/>
</dbReference>
<evidence type="ECO:0000256" key="10">
    <source>
        <dbReference type="ARBA" id="ARBA00051680"/>
    </source>
</evidence>
<dbReference type="GO" id="GO:0005737">
    <property type="term" value="C:cytoplasm"/>
    <property type="evidence" value="ECO:0007669"/>
    <property type="project" value="TreeGrafter"/>
</dbReference>
<accession>A0AAD5XCS5</accession>
<dbReference type="CDD" id="cd14210">
    <property type="entry name" value="PKc_DYRK"/>
    <property type="match status" value="1"/>
</dbReference>
<feature type="region of interest" description="Disordered" evidence="12">
    <location>
        <begin position="843"/>
        <end position="871"/>
    </location>
</feature>
<evidence type="ECO:0000256" key="8">
    <source>
        <dbReference type="ARBA" id="ARBA00049003"/>
    </source>
</evidence>
<dbReference type="Proteomes" id="UP001211907">
    <property type="component" value="Unassembled WGS sequence"/>
</dbReference>
<dbReference type="GO" id="GO:0004674">
    <property type="term" value="F:protein serine/threonine kinase activity"/>
    <property type="evidence" value="ECO:0007669"/>
    <property type="project" value="UniProtKB-KW"/>
</dbReference>
<evidence type="ECO:0000313" key="15">
    <source>
        <dbReference type="Proteomes" id="UP001211907"/>
    </source>
</evidence>
<dbReference type="Gene3D" id="3.30.200.20">
    <property type="entry name" value="Phosphorylase Kinase, domain 1"/>
    <property type="match status" value="1"/>
</dbReference>
<keyword evidence="15" id="KW-1185">Reference proteome</keyword>
<feature type="compositionally biased region" description="Pro residues" evidence="12">
    <location>
        <begin position="274"/>
        <end position="297"/>
    </location>
</feature>
<reference evidence="14" key="1">
    <citation type="submission" date="2020-05" db="EMBL/GenBank/DDBJ databases">
        <title>Phylogenomic resolution of chytrid fungi.</title>
        <authorList>
            <person name="Stajich J.E."/>
            <person name="Amses K."/>
            <person name="Simmons R."/>
            <person name="Seto K."/>
            <person name="Myers J."/>
            <person name="Bonds A."/>
            <person name="Quandt C.A."/>
            <person name="Barry K."/>
            <person name="Liu P."/>
            <person name="Grigoriev I."/>
            <person name="Longcore J.E."/>
            <person name="James T.Y."/>
        </authorList>
    </citation>
    <scope>NUCLEOTIDE SEQUENCE</scope>
    <source>
        <strain evidence="14">JEL0513</strain>
    </source>
</reference>
<dbReference type="EMBL" id="JADGJH010001010">
    <property type="protein sequence ID" value="KAJ3119955.1"/>
    <property type="molecule type" value="Genomic_DNA"/>
</dbReference>
<evidence type="ECO:0000259" key="13">
    <source>
        <dbReference type="PROSITE" id="PS50011"/>
    </source>
</evidence>
<dbReference type="InterPro" id="IPR000719">
    <property type="entry name" value="Prot_kinase_dom"/>
</dbReference>
<feature type="domain" description="Protein kinase" evidence="13">
    <location>
        <begin position="401"/>
        <end position="745"/>
    </location>
</feature>
<dbReference type="PROSITE" id="PS00107">
    <property type="entry name" value="PROTEIN_KINASE_ATP"/>
    <property type="match status" value="1"/>
</dbReference>
<evidence type="ECO:0000256" key="6">
    <source>
        <dbReference type="ARBA" id="ARBA00022777"/>
    </source>
</evidence>
<dbReference type="Gene3D" id="3.30.10.30">
    <property type="entry name" value="DYRK"/>
    <property type="match status" value="1"/>
</dbReference>
<feature type="compositionally biased region" description="Low complexity" evidence="12">
    <location>
        <begin position="24"/>
        <end position="38"/>
    </location>
</feature>
<dbReference type="Gene3D" id="1.10.510.10">
    <property type="entry name" value="Transferase(Phosphotransferase) domain 1"/>
    <property type="match status" value="1"/>
</dbReference>
<dbReference type="Pfam" id="PF00069">
    <property type="entry name" value="Pkinase"/>
    <property type="match status" value="2"/>
</dbReference>
<feature type="compositionally biased region" description="Low complexity" evidence="12">
    <location>
        <begin position="895"/>
        <end position="917"/>
    </location>
</feature>
<feature type="compositionally biased region" description="Low complexity" evidence="12">
    <location>
        <begin position="46"/>
        <end position="57"/>
    </location>
</feature>
<keyword evidence="5 11" id="KW-0547">Nucleotide-binding</keyword>
<sequence>MQRPSSYEQNEGNALQVRSRNRASRASSTHSDQTQSHSLVIPVPLGSSSGAVATSSGNNRIADSEYQPPQSVSISGDRKDKEHRLSVGGILKNSNASKHASALDAVGETASSTSSSEIALKLNAAPMHRSSTFTASVNTLGNSIAVSGSAFSGVRRSVAIQIPGANSANVPDAISAGVTQYANPPATFQSQQHRLSMSVHTRSMTNTSGVNVLTPAPNHFYQQQQQMLNSNYRQTEPQIPSSPVIPVTLITPPKQQQHEYQQPQPQPQQQFQPTPAPTPLLAPTPTTPAPTPTPLTPIPYQTSPSPPLLKLPLTPEITVQYYRKLLTPYEVEEIFQYPHIYFAGAMGVEKIGSSRRKSGAIGTAHPENLTKEDINGIFNNGYDDSRGDYYYTSHDHIGYRYECISILGKGSFGQALKCFDHKTKTIVALKIIRNKKRFEKPGIVEVKVLDRLRKEDADQSHNLVHMQDSFYFRGHLCITFELLGINLYEWVKSGGFRGIHMGVLKVFTVQILECLKLLHRIKTIHCDLKPEVRFELLVFPFNELTLYCQNILLCDPRFLQPQKCDLIPSSSTGLPRSFIDPDFNPSNPLYDIKVIDFGSACYEHEKIYTYVQTRFYRSPEVTLGISYTVAVDMWSLGCILAELLTGYPLFPGENEQDHLACVMEIKGAPPEYIIDRGSRRKLFFDGYQPRIFINNKGKKRRPATKSLSQILRTTDVLFLDFIERCLHWDHKLRMKPEEAIKHEWITGISPKAVTISPNTSSAKVSIPSTGKYSFGDLMTSATNSVVNTRRELSLSINQPANPAAAEGKQKKTQSVAVSEVAATTESGEFSYWKAGFSSWRKSISGTSSSSKHVDNKDAEPNIKRDNQPLPSIPAATVQSMKRVNSIHAAYYKPHQQQQEQGFAQQQTQASMQNSSAAETLDGVTDGVFDKREEQQKLEGKRQLAQQVSETRGGVLFEKGNVDVSGEEAPVIRTASDLSKKSVGGGGPSSFTKTGSFSSGIEKLVRSFSQKKSQTPKWK</sequence>
<dbReference type="InterPro" id="IPR011009">
    <property type="entry name" value="Kinase-like_dom_sf"/>
</dbReference>
<evidence type="ECO:0000256" key="3">
    <source>
        <dbReference type="ARBA" id="ARBA00022527"/>
    </source>
</evidence>
<dbReference type="SUPFAM" id="SSF56112">
    <property type="entry name" value="Protein kinase-like (PK-like)"/>
    <property type="match status" value="1"/>
</dbReference>
<evidence type="ECO:0000256" key="9">
    <source>
        <dbReference type="ARBA" id="ARBA00049308"/>
    </source>
</evidence>
<dbReference type="InterPro" id="IPR042521">
    <property type="entry name" value="DYRK"/>
</dbReference>
<evidence type="ECO:0000256" key="11">
    <source>
        <dbReference type="PROSITE-ProRule" id="PRU10141"/>
    </source>
</evidence>
<dbReference type="GO" id="GO:0005856">
    <property type="term" value="C:cytoskeleton"/>
    <property type="evidence" value="ECO:0007669"/>
    <property type="project" value="TreeGrafter"/>
</dbReference>
<feature type="region of interest" description="Disordered" evidence="12">
    <location>
        <begin position="893"/>
        <end position="918"/>
    </location>
</feature>
<evidence type="ECO:0000256" key="5">
    <source>
        <dbReference type="ARBA" id="ARBA00022741"/>
    </source>
</evidence>
<feature type="binding site" evidence="11">
    <location>
        <position position="430"/>
    </location>
    <ligand>
        <name>ATP</name>
        <dbReference type="ChEBI" id="CHEBI:30616"/>
    </ligand>
</feature>
<evidence type="ECO:0000256" key="12">
    <source>
        <dbReference type="SAM" id="MobiDB-lite"/>
    </source>
</evidence>
<proteinExistence type="inferred from homology"/>
<comment type="catalytic activity">
    <reaction evidence="9">
        <text>L-threonyl-[protein] + ATP = O-phospho-L-threonyl-[protein] + ADP + H(+)</text>
        <dbReference type="Rhea" id="RHEA:46608"/>
        <dbReference type="Rhea" id="RHEA-COMP:11060"/>
        <dbReference type="Rhea" id="RHEA-COMP:11605"/>
        <dbReference type="ChEBI" id="CHEBI:15378"/>
        <dbReference type="ChEBI" id="CHEBI:30013"/>
        <dbReference type="ChEBI" id="CHEBI:30616"/>
        <dbReference type="ChEBI" id="CHEBI:61977"/>
        <dbReference type="ChEBI" id="CHEBI:456216"/>
        <dbReference type="EC" id="2.7.12.1"/>
    </reaction>
</comment>
<comment type="similarity">
    <text evidence="1">Belongs to the protein kinase superfamily. CMGC Ser/Thr protein kinase family. MNB/DYRK subfamily.</text>
</comment>
<dbReference type="AlphaFoldDB" id="A0AAD5XCS5"/>
<dbReference type="InterPro" id="IPR017441">
    <property type="entry name" value="Protein_kinase_ATP_BS"/>
</dbReference>
<dbReference type="SMART" id="SM00220">
    <property type="entry name" value="S_TKc"/>
    <property type="match status" value="1"/>
</dbReference>
<gene>
    <name evidence="14" type="primary">DYRK4_1</name>
    <name evidence="14" type="ORF">HK100_000096</name>
</gene>
<evidence type="ECO:0000256" key="4">
    <source>
        <dbReference type="ARBA" id="ARBA00022679"/>
    </source>
</evidence>
<evidence type="ECO:0000256" key="7">
    <source>
        <dbReference type="ARBA" id="ARBA00022840"/>
    </source>
</evidence>
<dbReference type="PANTHER" id="PTHR24058:SF22">
    <property type="entry name" value="DUAL SPECIFICITY TYROSINE-PHOSPHORYLATION-REGULATED KINASE 4"/>
    <property type="match status" value="1"/>
</dbReference>
<dbReference type="EC" id="2.7.12.1" evidence="2"/>
<comment type="catalytic activity">
    <reaction evidence="10">
        <text>L-tyrosyl-[protein] + ATP = O-phospho-L-tyrosyl-[protein] + ADP + H(+)</text>
        <dbReference type="Rhea" id="RHEA:10596"/>
        <dbReference type="Rhea" id="RHEA-COMP:10136"/>
        <dbReference type="Rhea" id="RHEA-COMP:20101"/>
        <dbReference type="ChEBI" id="CHEBI:15378"/>
        <dbReference type="ChEBI" id="CHEBI:30616"/>
        <dbReference type="ChEBI" id="CHEBI:46858"/>
        <dbReference type="ChEBI" id="CHEBI:61978"/>
        <dbReference type="ChEBI" id="CHEBI:456216"/>
        <dbReference type="EC" id="2.7.12.1"/>
    </reaction>
</comment>
<comment type="catalytic activity">
    <reaction evidence="8">
        <text>L-seryl-[protein] + ATP = O-phospho-L-seryl-[protein] + ADP + H(+)</text>
        <dbReference type="Rhea" id="RHEA:17989"/>
        <dbReference type="Rhea" id="RHEA-COMP:9863"/>
        <dbReference type="Rhea" id="RHEA-COMP:11604"/>
        <dbReference type="ChEBI" id="CHEBI:15378"/>
        <dbReference type="ChEBI" id="CHEBI:29999"/>
        <dbReference type="ChEBI" id="CHEBI:30616"/>
        <dbReference type="ChEBI" id="CHEBI:83421"/>
        <dbReference type="ChEBI" id="CHEBI:456216"/>
        <dbReference type="EC" id="2.7.12.1"/>
    </reaction>
</comment>
<dbReference type="PANTHER" id="PTHR24058">
    <property type="entry name" value="DUAL SPECIFICITY PROTEIN KINASE"/>
    <property type="match status" value="1"/>
</dbReference>
<feature type="region of interest" description="Disordered" evidence="12">
    <location>
        <begin position="976"/>
        <end position="995"/>
    </location>
</feature>
<name>A0AAD5XCS5_9FUNG</name>
<protein>
    <recommendedName>
        <fullName evidence="2">dual-specificity kinase</fullName>
        <ecNumber evidence="2">2.7.12.1</ecNumber>
    </recommendedName>
</protein>
<dbReference type="GO" id="GO:0004712">
    <property type="term" value="F:protein serine/threonine/tyrosine kinase activity"/>
    <property type="evidence" value="ECO:0007669"/>
    <property type="project" value="UniProtKB-EC"/>
</dbReference>
<keyword evidence="3" id="KW-0723">Serine/threonine-protein kinase</keyword>
<organism evidence="14 15">
    <name type="scientific">Physocladia obscura</name>
    <dbReference type="NCBI Taxonomy" id="109957"/>
    <lineage>
        <taxon>Eukaryota</taxon>
        <taxon>Fungi</taxon>
        <taxon>Fungi incertae sedis</taxon>
        <taxon>Chytridiomycota</taxon>
        <taxon>Chytridiomycota incertae sedis</taxon>
        <taxon>Chytridiomycetes</taxon>
        <taxon>Chytridiales</taxon>
        <taxon>Chytriomycetaceae</taxon>
        <taxon>Physocladia</taxon>
    </lineage>
</organism>
<evidence type="ECO:0000256" key="1">
    <source>
        <dbReference type="ARBA" id="ARBA00008867"/>
    </source>
</evidence>
<keyword evidence="6 14" id="KW-0418">Kinase</keyword>